<feature type="transmembrane region" description="Helical" evidence="11">
    <location>
        <begin position="141"/>
        <end position="163"/>
    </location>
</feature>
<accession>A0A6C2C203</accession>
<evidence type="ECO:0000256" key="7">
    <source>
        <dbReference type="ARBA" id="ARBA00023053"/>
    </source>
</evidence>
<organism evidence="13 14">
    <name type="scientific">Weissella muntiaci</name>
    <dbReference type="NCBI Taxonomy" id="2508881"/>
    <lineage>
        <taxon>Bacteria</taxon>
        <taxon>Bacillati</taxon>
        <taxon>Bacillota</taxon>
        <taxon>Bacilli</taxon>
        <taxon>Lactobacillales</taxon>
        <taxon>Lactobacillaceae</taxon>
        <taxon>Weissella</taxon>
    </lineage>
</organism>
<keyword evidence="3" id="KW-0813">Transport</keyword>
<dbReference type="EMBL" id="SDGZ01000024">
    <property type="protein sequence ID" value="TYC48028.1"/>
    <property type="molecule type" value="Genomic_DNA"/>
</dbReference>
<feature type="transmembrane region" description="Helical" evidence="11">
    <location>
        <begin position="110"/>
        <end position="129"/>
    </location>
</feature>
<sequence>MTIIILIIGSLLFGALGKKLGLAAVVGQLLAGVILGPAGLGWLTYTHLIEYWAEIGVLLLMFNAGLETELKTLMKNWRMASAVAIAGVVVPLMAFYGAALALGYDNNEAVLWGIVFSATSISITIAVLAEQKLLAGKLGAVILGAAILDDVIALVMVSGYTLAVGSNGLGITSILPMLVFFIGVAIQRFFPGNKILQATDFIGKFGLYPLFFGSIGLRIVMDQLNQSWSVIIALIILAVITKMVGSGIGAKLTGGSWDFSLAVGAGMISRGEMALIIASLGLAAGVIDQVVFSELVIVIIAATILAPLIMRPLFKRQGS</sequence>
<evidence type="ECO:0000313" key="14">
    <source>
        <dbReference type="Proteomes" id="UP000371977"/>
    </source>
</evidence>
<gene>
    <name evidence="13" type="ORF">ESZ50_09640</name>
</gene>
<keyword evidence="5 11" id="KW-0812">Transmembrane</keyword>
<keyword evidence="7" id="KW-0915">Sodium</keyword>
<keyword evidence="6 11" id="KW-1133">Transmembrane helix</keyword>
<keyword evidence="14" id="KW-1185">Reference proteome</keyword>
<keyword evidence="8" id="KW-0406">Ion transport</keyword>
<comment type="caution">
    <text evidence="13">The sequence shown here is derived from an EMBL/GenBank/DDBJ whole genome shotgun (WGS) entry which is preliminary data.</text>
</comment>
<feature type="transmembrane region" description="Helical" evidence="11">
    <location>
        <begin position="290"/>
        <end position="310"/>
    </location>
</feature>
<dbReference type="Gene3D" id="1.20.1530.20">
    <property type="match status" value="1"/>
</dbReference>
<dbReference type="AlphaFoldDB" id="A0A6C2C203"/>
<evidence type="ECO:0000256" key="8">
    <source>
        <dbReference type="ARBA" id="ARBA00023065"/>
    </source>
</evidence>
<dbReference type="RefSeq" id="WP_148623434.1">
    <property type="nucleotide sequence ID" value="NZ_SDGZ01000024.1"/>
</dbReference>
<dbReference type="PANTHER" id="PTHR43562:SF3">
    <property type="entry name" value="SODIUM ION_PROTON EXCHANGER (EUROFUNG)"/>
    <property type="match status" value="1"/>
</dbReference>
<dbReference type="PANTHER" id="PTHR43562">
    <property type="entry name" value="NAPA-TYPE SODIUM/HYDROGEN ANTIPORTER"/>
    <property type="match status" value="1"/>
</dbReference>
<comment type="subcellular location">
    <subcellularLocation>
        <location evidence="1">Membrane</location>
        <topology evidence="1">Multi-pass membrane protein</topology>
    </subcellularLocation>
</comment>
<evidence type="ECO:0000256" key="2">
    <source>
        <dbReference type="ARBA" id="ARBA00005551"/>
    </source>
</evidence>
<dbReference type="InterPro" id="IPR038770">
    <property type="entry name" value="Na+/solute_symporter_sf"/>
</dbReference>
<protein>
    <submittedName>
        <fullName evidence="13">Cation:proton antiporter</fullName>
    </submittedName>
</protein>
<feature type="transmembrane region" description="Helical" evidence="11">
    <location>
        <begin position="227"/>
        <end position="249"/>
    </location>
</feature>
<evidence type="ECO:0000259" key="12">
    <source>
        <dbReference type="Pfam" id="PF00999"/>
    </source>
</evidence>
<evidence type="ECO:0000256" key="4">
    <source>
        <dbReference type="ARBA" id="ARBA00022449"/>
    </source>
</evidence>
<keyword evidence="9 11" id="KW-0472">Membrane</keyword>
<reference evidence="13 14" key="1">
    <citation type="submission" date="2019-01" db="EMBL/GenBank/DDBJ databases">
        <title>Weissella sp. nov., a novel lactic acid bacterium isolated from animal feces.</title>
        <authorList>
            <person name="Wang L.-T."/>
        </authorList>
    </citation>
    <scope>NUCLEOTIDE SEQUENCE [LARGE SCALE GENOMIC DNA]</scope>
    <source>
        <strain evidence="13 14">8H-2</strain>
    </source>
</reference>
<keyword evidence="4" id="KW-0050">Antiport</keyword>
<evidence type="ECO:0000256" key="6">
    <source>
        <dbReference type="ARBA" id="ARBA00022989"/>
    </source>
</evidence>
<dbReference type="OrthoDB" id="9793589at2"/>
<keyword evidence="10" id="KW-0739">Sodium transport</keyword>
<evidence type="ECO:0000313" key="13">
    <source>
        <dbReference type="EMBL" id="TYC48028.1"/>
    </source>
</evidence>
<feature type="transmembrane region" description="Helical" evidence="11">
    <location>
        <begin position="202"/>
        <end position="221"/>
    </location>
</feature>
<feature type="transmembrane region" description="Helical" evidence="11">
    <location>
        <begin position="169"/>
        <end position="190"/>
    </location>
</feature>
<name>A0A6C2C203_9LACO</name>
<dbReference type="GO" id="GO:0016020">
    <property type="term" value="C:membrane"/>
    <property type="evidence" value="ECO:0007669"/>
    <property type="project" value="UniProtKB-SubCell"/>
</dbReference>
<evidence type="ECO:0000256" key="9">
    <source>
        <dbReference type="ARBA" id="ARBA00023136"/>
    </source>
</evidence>
<evidence type="ECO:0000256" key="1">
    <source>
        <dbReference type="ARBA" id="ARBA00004141"/>
    </source>
</evidence>
<comment type="similarity">
    <text evidence="2">Belongs to the monovalent cation:proton antiporter 2 (CPA2) transporter (TC 2.A.37) family.</text>
</comment>
<dbReference type="Proteomes" id="UP000371977">
    <property type="component" value="Unassembled WGS sequence"/>
</dbReference>
<feature type="transmembrane region" description="Helical" evidence="11">
    <location>
        <begin position="261"/>
        <end position="284"/>
    </location>
</feature>
<dbReference type="GO" id="GO:1902600">
    <property type="term" value="P:proton transmembrane transport"/>
    <property type="evidence" value="ECO:0007669"/>
    <property type="project" value="InterPro"/>
</dbReference>
<dbReference type="InterPro" id="IPR006153">
    <property type="entry name" value="Cation/H_exchanger_TM"/>
</dbReference>
<dbReference type="Pfam" id="PF00999">
    <property type="entry name" value="Na_H_Exchanger"/>
    <property type="match status" value="1"/>
</dbReference>
<evidence type="ECO:0000256" key="10">
    <source>
        <dbReference type="ARBA" id="ARBA00023201"/>
    </source>
</evidence>
<evidence type="ECO:0000256" key="3">
    <source>
        <dbReference type="ARBA" id="ARBA00022448"/>
    </source>
</evidence>
<evidence type="ECO:0000256" key="11">
    <source>
        <dbReference type="SAM" id="Phobius"/>
    </source>
</evidence>
<dbReference type="GO" id="GO:0015297">
    <property type="term" value="F:antiporter activity"/>
    <property type="evidence" value="ECO:0007669"/>
    <property type="project" value="UniProtKB-KW"/>
</dbReference>
<feature type="transmembrane region" description="Helical" evidence="11">
    <location>
        <begin position="83"/>
        <end position="104"/>
    </location>
</feature>
<dbReference type="GO" id="GO:0006814">
    <property type="term" value="P:sodium ion transport"/>
    <property type="evidence" value="ECO:0007669"/>
    <property type="project" value="UniProtKB-KW"/>
</dbReference>
<proteinExistence type="inferred from homology"/>
<evidence type="ECO:0000256" key="5">
    <source>
        <dbReference type="ARBA" id="ARBA00022692"/>
    </source>
</evidence>
<feature type="domain" description="Cation/H+ exchanger transmembrane" evidence="12">
    <location>
        <begin position="10"/>
        <end position="181"/>
    </location>
</feature>